<keyword evidence="8" id="KW-0864">Zinc transport</keyword>
<evidence type="ECO:0000256" key="4">
    <source>
        <dbReference type="ARBA" id="ARBA00022448"/>
    </source>
</evidence>
<comment type="subcellular location">
    <subcellularLocation>
        <location evidence="2 13">Cell membrane</location>
        <topology evidence="2 13">Multi-pass membrane protein</topology>
    </subcellularLocation>
</comment>
<keyword evidence="7" id="KW-0862">Zinc</keyword>
<dbReference type="GO" id="GO:0010043">
    <property type="term" value="P:response to zinc ion"/>
    <property type="evidence" value="ECO:0007669"/>
    <property type="project" value="TreeGrafter"/>
</dbReference>
<evidence type="ECO:0000256" key="6">
    <source>
        <dbReference type="ARBA" id="ARBA00022692"/>
    </source>
</evidence>
<feature type="transmembrane region" description="Helical" evidence="14">
    <location>
        <begin position="6"/>
        <end position="30"/>
    </location>
</feature>
<dbReference type="RefSeq" id="WP_095638521.1">
    <property type="nucleotide sequence ID" value="NZ_NSJZ01000001.1"/>
</dbReference>
<proteinExistence type="inferred from homology"/>
<evidence type="ECO:0000256" key="1">
    <source>
        <dbReference type="ARBA" id="ARBA00002313"/>
    </source>
</evidence>
<keyword evidence="4 13" id="KW-0813">Transport</keyword>
<dbReference type="EMBL" id="NSJZ01000001">
    <property type="protein sequence ID" value="PAU98802.1"/>
    <property type="molecule type" value="Genomic_DNA"/>
</dbReference>
<dbReference type="OrthoDB" id="9783937at2"/>
<keyword evidence="11 14" id="KW-0472">Membrane</keyword>
<keyword evidence="10" id="KW-0406">Ion transport</keyword>
<gene>
    <name evidence="15" type="ORF">CK240_01305</name>
</gene>
<dbReference type="InterPro" id="IPR001626">
    <property type="entry name" value="ABC_TroCD"/>
</dbReference>
<dbReference type="InterPro" id="IPR037294">
    <property type="entry name" value="ABC_BtuC-like"/>
</dbReference>
<sequence length="265" mass="26898">MLDDFMLRAALAAIGLAMACAPLGCFVVWRRMAYYGDATAHAALLGVALSLALALPLFPAVIVVALVMAAIVAGLAGRQSVDTMLGVLSHGALAAGMVAVSFVQGVRTDLSAYLFGDILSVTGTDLALIWGGAGTVAALIAWRWPALLLSTLSPEMAVADRIRPRAEQWVLNIALALVVAAGIRIVGALLVSAMLIIPAAAARPLARSPEAMVAATALIGSAAGLLGLGAAFRLDTPTGPTIVCAAVAIFAAVTTLGLAIRRRPA</sequence>
<accession>A0A2A2GPP6</accession>
<evidence type="ECO:0000256" key="9">
    <source>
        <dbReference type="ARBA" id="ARBA00022989"/>
    </source>
</evidence>
<evidence type="ECO:0000256" key="10">
    <source>
        <dbReference type="ARBA" id="ARBA00023065"/>
    </source>
</evidence>
<feature type="transmembrane region" description="Helical" evidence="14">
    <location>
        <begin position="173"/>
        <end position="199"/>
    </location>
</feature>
<dbReference type="PANTHER" id="PTHR30477">
    <property type="entry name" value="ABC-TRANSPORTER METAL-BINDING PROTEIN"/>
    <property type="match status" value="1"/>
</dbReference>
<keyword evidence="5" id="KW-1003">Cell membrane</keyword>
<feature type="transmembrane region" description="Helical" evidence="14">
    <location>
        <begin position="118"/>
        <end position="142"/>
    </location>
</feature>
<dbReference type="GO" id="GO:0043190">
    <property type="term" value="C:ATP-binding cassette (ABC) transporter complex"/>
    <property type="evidence" value="ECO:0007669"/>
    <property type="project" value="InterPro"/>
</dbReference>
<feature type="transmembrane region" description="Helical" evidence="14">
    <location>
        <begin position="87"/>
        <end position="106"/>
    </location>
</feature>
<dbReference type="SUPFAM" id="SSF81345">
    <property type="entry name" value="ABC transporter involved in vitamin B12 uptake, BtuC"/>
    <property type="match status" value="1"/>
</dbReference>
<feature type="transmembrane region" description="Helical" evidence="14">
    <location>
        <begin position="211"/>
        <end position="232"/>
    </location>
</feature>
<evidence type="ECO:0000256" key="5">
    <source>
        <dbReference type="ARBA" id="ARBA00022475"/>
    </source>
</evidence>
<evidence type="ECO:0000256" key="3">
    <source>
        <dbReference type="ARBA" id="ARBA00008034"/>
    </source>
</evidence>
<evidence type="ECO:0000256" key="13">
    <source>
        <dbReference type="RuleBase" id="RU003943"/>
    </source>
</evidence>
<evidence type="ECO:0000313" key="16">
    <source>
        <dbReference type="Proteomes" id="UP000218023"/>
    </source>
</evidence>
<name>A0A2A2GPP6_9RHOB</name>
<evidence type="ECO:0000256" key="7">
    <source>
        <dbReference type="ARBA" id="ARBA00022833"/>
    </source>
</evidence>
<evidence type="ECO:0000256" key="12">
    <source>
        <dbReference type="ARBA" id="ARBA00040080"/>
    </source>
</evidence>
<dbReference type="Proteomes" id="UP000218023">
    <property type="component" value="Unassembled WGS sequence"/>
</dbReference>
<dbReference type="GO" id="GO:0055085">
    <property type="term" value="P:transmembrane transport"/>
    <property type="evidence" value="ECO:0007669"/>
    <property type="project" value="InterPro"/>
</dbReference>
<dbReference type="GO" id="GO:0006829">
    <property type="term" value="P:zinc ion transport"/>
    <property type="evidence" value="ECO:0007669"/>
    <property type="project" value="UniProtKB-KW"/>
</dbReference>
<dbReference type="Gene3D" id="1.10.3470.10">
    <property type="entry name" value="ABC transporter involved in vitamin B12 uptake, BtuC"/>
    <property type="match status" value="1"/>
</dbReference>
<reference evidence="15 16" key="1">
    <citation type="submission" date="2017-09" db="EMBL/GenBank/DDBJ databases">
        <title>Paracoccus alkalisoli sp. nov., isolated from saline alkaline soil.</title>
        <authorList>
            <person name="Dong X."/>
            <person name="Zhang G."/>
        </authorList>
    </citation>
    <scope>NUCLEOTIDE SEQUENCE [LARGE SCALE GENOMIC DNA]</scope>
    <source>
        <strain evidence="15 16">WN007</strain>
    </source>
</reference>
<evidence type="ECO:0000256" key="2">
    <source>
        <dbReference type="ARBA" id="ARBA00004651"/>
    </source>
</evidence>
<protein>
    <recommendedName>
        <fullName evidence="12">High-affinity zinc uptake system membrane protein ZnuB</fullName>
    </recommendedName>
</protein>
<dbReference type="Pfam" id="PF00950">
    <property type="entry name" value="ABC-3"/>
    <property type="match status" value="1"/>
</dbReference>
<organism evidence="15 16">
    <name type="scientific">Paracoccus salipaludis</name>
    <dbReference type="NCBI Taxonomy" id="2032623"/>
    <lineage>
        <taxon>Bacteria</taxon>
        <taxon>Pseudomonadati</taxon>
        <taxon>Pseudomonadota</taxon>
        <taxon>Alphaproteobacteria</taxon>
        <taxon>Rhodobacterales</taxon>
        <taxon>Paracoccaceae</taxon>
        <taxon>Paracoccus</taxon>
    </lineage>
</organism>
<evidence type="ECO:0000256" key="8">
    <source>
        <dbReference type="ARBA" id="ARBA00022906"/>
    </source>
</evidence>
<evidence type="ECO:0000256" key="11">
    <source>
        <dbReference type="ARBA" id="ARBA00023136"/>
    </source>
</evidence>
<evidence type="ECO:0000313" key="15">
    <source>
        <dbReference type="EMBL" id="PAU98802.1"/>
    </source>
</evidence>
<feature type="transmembrane region" description="Helical" evidence="14">
    <location>
        <begin position="238"/>
        <end position="260"/>
    </location>
</feature>
<evidence type="ECO:0000256" key="14">
    <source>
        <dbReference type="SAM" id="Phobius"/>
    </source>
</evidence>
<comment type="function">
    <text evidence="1">Involved in the high-affinity zinc uptake transport system.</text>
</comment>
<keyword evidence="9 14" id="KW-1133">Transmembrane helix</keyword>
<dbReference type="PANTHER" id="PTHR30477:SF23">
    <property type="entry name" value="HIGH-AFFINITY ZINC UPTAKE SYSTEM MEMBRANE PROTEIN ZNUB"/>
    <property type="match status" value="1"/>
</dbReference>
<comment type="caution">
    <text evidence="15">The sequence shown here is derived from an EMBL/GenBank/DDBJ whole genome shotgun (WGS) entry which is preliminary data.</text>
</comment>
<keyword evidence="16" id="KW-1185">Reference proteome</keyword>
<feature type="transmembrane region" description="Helical" evidence="14">
    <location>
        <begin position="42"/>
        <end position="75"/>
    </location>
</feature>
<comment type="similarity">
    <text evidence="3 13">Belongs to the ABC-3 integral membrane protein family.</text>
</comment>
<dbReference type="AlphaFoldDB" id="A0A2A2GPP6"/>
<keyword evidence="6 13" id="KW-0812">Transmembrane</keyword>